<protein>
    <recommendedName>
        <fullName evidence="5">Oxidoreductase</fullName>
    </recommendedName>
</protein>
<dbReference type="GO" id="GO:0000166">
    <property type="term" value="F:nucleotide binding"/>
    <property type="evidence" value="ECO:0007669"/>
    <property type="project" value="InterPro"/>
</dbReference>
<evidence type="ECO:0000313" key="3">
    <source>
        <dbReference type="EMBL" id="KAK7077007.1"/>
    </source>
</evidence>
<organism evidence="3 4">
    <name type="scientific">Halocaridina rubra</name>
    <name type="common">Hawaiian red shrimp</name>
    <dbReference type="NCBI Taxonomy" id="373956"/>
    <lineage>
        <taxon>Eukaryota</taxon>
        <taxon>Metazoa</taxon>
        <taxon>Ecdysozoa</taxon>
        <taxon>Arthropoda</taxon>
        <taxon>Crustacea</taxon>
        <taxon>Multicrustacea</taxon>
        <taxon>Malacostraca</taxon>
        <taxon>Eumalacostraca</taxon>
        <taxon>Eucarida</taxon>
        <taxon>Decapoda</taxon>
        <taxon>Pleocyemata</taxon>
        <taxon>Caridea</taxon>
        <taxon>Atyoidea</taxon>
        <taxon>Atyidae</taxon>
        <taxon>Halocaridina</taxon>
    </lineage>
</organism>
<feature type="domain" description="Gfo/Idh/MocA-like oxidoreductase N-terminal" evidence="1">
    <location>
        <begin position="64"/>
        <end position="184"/>
    </location>
</feature>
<feature type="domain" description="Gfo/Idh/MocA-like oxidoreductase C-terminal" evidence="2">
    <location>
        <begin position="197"/>
        <end position="451"/>
    </location>
</feature>
<reference evidence="3 4" key="1">
    <citation type="submission" date="2023-11" db="EMBL/GenBank/DDBJ databases">
        <title>Halocaridina rubra genome assembly.</title>
        <authorList>
            <person name="Smith C."/>
        </authorList>
    </citation>
    <scope>NUCLEOTIDE SEQUENCE [LARGE SCALE GENOMIC DNA]</scope>
    <source>
        <strain evidence="3">EP-1</strain>
        <tissue evidence="3">Whole</tissue>
    </source>
</reference>
<name>A0AAN8X3D0_HALRR</name>
<dbReference type="InterPro" id="IPR051450">
    <property type="entry name" value="Gfo/Idh/MocA_Oxidoreductases"/>
</dbReference>
<comment type="caution">
    <text evidence="3">The sequence shown here is derived from an EMBL/GenBank/DDBJ whole genome shotgun (WGS) entry which is preliminary data.</text>
</comment>
<evidence type="ECO:0000313" key="4">
    <source>
        <dbReference type="Proteomes" id="UP001381693"/>
    </source>
</evidence>
<dbReference type="InterPro" id="IPR036291">
    <property type="entry name" value="NAD(P)-bd_dom_sf"/>
</dbReference>
<dbReference type="Proteomes" id="UP001381693">
    <property type="component" value="Unassembled WGS sequence"/>
</dbReference>
<evidence type="ECO:0008006" key="5">
    <source>
        <dbReference type="Google" id="ProtNLM"/>
    </source>
</evidence>
<dbReference type="Gene3D" id="3.40.50.720">
    <property type="entry name" value="NAD(P)-binding Rossmann-like Domain"/>
    <property type="match status" value="1"/>
</dbReference>
<dbReference type="Pfam" id="PF02894">
    <property type="entry name" value="GFO_IDH_MocA_C"/>
    <property type="match status" value="1"/>
</dbReference>
<dbReference type="AlphaFoldDB" id="A0AAN8X3D0"/>
<proteinExistence type="predicted"/>
<dbReference type="InterPro" id="IPR000683">
    <property type="entry name" value="Gfo/Idh/MocA-like_OxRdtase_N"/>
</dbReference>
<evidence type="ECO:0000259" key="1">
    <source>
        <dbReference type="Pfam" id="PF01408"/>
    </source>
</evidence>
<dbReference type="Pfam" id="PF01408">
    <property type="entry name" value="GFO_IDH_MocA"/>
    <property type="match status" value="1"/>
</dbReference>
<dbReference type="InterPro" id="IPR004104">
    <property type="entry name" value="Gfo/Idh/MocA-like_OxRdtase_C"/>
</dbReference>
<dbReference type="SUPFAM" id="SSF51735">
    <property type="entry name" value="NAD(P)-binding Rossmann-fold domains"/>
    <property type="match status" value="1"/>
</dbReference>
<accession>A0AAN8X3D0</accession>
<dbReference type="PANTHER" id="PTHR43377">
    <property type="entry name" value="BILIVERDIN REDUCTASE A"/>
    <property type="match status" value="1"/>
</dbReference>
<evidence type="ECO:0000259" key="2">
    <source>
        <dbReference type="Pfam" id="PF02894"/>
    </source>
</evidence>
<sequence>MNFQATPSSSGIILSSVVLNSIKEDHANGGTEDFLSSVSSFNANGVHEECVHYTKAPKHRKVSAVIIGAGNRGKNYAGYALEFPDLFEIVAVAEPREQARKSIQVTHALLDENCFEGWEALVKKKKFADCALVCTKDQDHVGPSVALAKLGYHILLEKPMASTEEDCRLIYETCQETKVLLAVCHMLRYHPPVKKLKELIDSDIIGDVVNINQIEPIGFFHFAHSYVRGNWRNTESSTFSLLAKCCHDVDLIAFLMGSQKCVKVSSFGSLHHFRKENKPAGASSRCLECKVEALCPYSAKKVYLDPKPSKPRWPMNAVCDIEDPPEAYLTRLTESVRTGRYGKCVYGADNNVCDNQVVNFEFSDGATATLTMIAFSEHVCEKKAQIYGTRGQLMWDEAKGHVVEHYDFLTKTTKIHTCEMSPPGWDHAGADYYMMKAFVEAVATGNNSLIVTGPKVSLETHLLTFAAEHSRTSGKIVNTNKDPRWIVN</sequence>
<gene>
    <name evidence="3" type="ORF">SK128_015738</name>
</gene>
<dbReference type="Gene3D" id="3.30.360.10">
    <property type="entry name" value="Dihydrodipicolinate Reductase, domain 2"/>
    <property type="match status" value="1"/>
</dbReference>
<dbReference type="SUPFAM" id="SSF55347">
    <property type="entry name" value="Glyceraldehyde-3-phosphate dehydrogenase-like, C-terminal domain"/>
    <property type="match status" value="1"/>
</dbReference>
<keyword evidence="4" id="KW-1185">Reference proteome</keyword>
<dbReference type="EMBL" id="JAXCGZ010009490">
    <property type="protein sequence ID" value="KAK7077007.1"/>
    <property type="molecule type" value="Genomic_DNA"/>
</dbReference>
<dbReference type="PANTHER" id="PTHR43377:SF2">
    <property type="entry name" value="BINDING ROSSMANN FOLD OXIDOREDUCTASE, PUTATIVE (AFU_ORTHOLOGUE AFUA_4G00560)-RELATED"/>
    <property type="match status" value="1"/>
</dbReference>